<keyword evidence="7" id="KW-0472">Membrane</keyword>
<dbReference type="AlphaFoldDB" id="L7LQB2"/>
<accession>L7LQB2</accession>
<dbReference type="GO" id="GO:0005576">
    <property type="term" value="C:extracellular region"/>
    <property type="evidence" value="ECO:0007669"/>
    <property type="project" value="UniProtKB-SubCell"/>
</dbReference>
<dbReference type="InterPro" id="IPR002223">
    <property type="entry name" value="Kunitz_BPTI"/>
</dbReference>
<dbReference type="CDD" id="cd00109">
    <property type="entry name" value="Kunitz-type"/>
    <property type="match status" value="2"/>
</dbReference>
<name>L7LQB2_RHIPC</name>
<dbReference type="SMART" id="SM00131">
    <property type="entry name" value="KU"/>
    <property type="match status" value="2"/>
</dbReference>
<evidence type="ECO:0000256" key="3">
    <source>
        <dbReference type="ARBA" id="ARBA00022690"/>
    </source>
</evidence>
<dbReference type="Pfam" id="PF00014">
    <property type="entry name" value="Kunitz_BPTI"/>
    <property type="match status" value="2"/>
</dbReference>
<evidence type="ECO:0000256" key="4">
    <source>
        <dbReference type="ARBA" id="ARBA00022737"/>
    </source>
</evidence>
<evidence type="ECO:0000256" key="5">
    <source>
        <dbReference type="ARBA" id="ARBA00022900"/>
    </source>
</evidence>
<evidence type="ECO:0000256" key="2">
    <source>
        <dbReference type="ARBA" id="ARBA00022525"/>
    </source>
</evidence>
<dbReference type="PROSITE" id="PS00280">
    <property type="entry name" value="BPTI_KUNITZ_1"/>
    <property type="match status" value="1"/>
</dbReference>
<dbReference type="MEROPS" id="I02.952"/>
<keyword evidence="6" id="KW-1015">Disulfide bond</keyword>
<dbReference type="InterPro" id="IPR020901">
    <property type="entry name" value="Prtase_inh_Kunz-CS"/>
</dbReference>
<reference evidence="9" key="2">
    <citation type="journal article" date="2015" name="J. Proteomics">
        <title>Sexual differences in the sialomes of the zebra tick, Rhipicephalus pulchellus.</title>
        <authorList>
            <person name="Tan A.W."/>
            <person name="Francischetti I.M."/>
            <person name="Slovak M."/>
            <person name="Kini R.M."/>
            <person name="Ribeiro J.M."/>
        </authorList>
    </citation>
    <scope>NUCLEOTIDE SEQUENCE</scope>
    <source>
        <tissue evidence="9">Salivary gland</tissue>
    </source>
</reference>
<dbReference type="InterPro" id="IPR036880">
    <property type="entry name" value="Kunitz_BPTI_sf"/>
</dbReference>
<keyword evidence="4" id="KW-0677">Repeat</keyword>
<dbReference type="EMBL" id="GACK01011189">
    <property type="protein sequence ID" value="JAA53845.1"/>
    <property type="molecule type" value="mRNA"/>
</dbReference>
<dbReference type="GO" id="GO:0004867">
    <property type="term" value="F:serine-type endopeptidase inhibitor activity"/>
    <property type="evidence" value="ECO:0007669"/>
    <property type="project" value="UniProtKB-KW"/>
</dbReference>
<organism evidence="9">
    <name type="scientific">Rhipicephalus pulchellus</name>
    <name type="common">Yellow backed tick</name>
    <name type="synonym">Dermacentor pulchellus</name>
    <dbReference type="NCBI Taxonomy" id="72859"/>
    <lineage>
        <taxon>Eukaryota</taxon>
        <taxon>Metazoa</taxon>
        <taxon>Ecdysozoa</taxon>
        <taxon>Arthropoda</taxon>
        <taxon>Chelicerata</taxon>
        <taxon>Arachnida</taxon>
        <taxon>Acari</taxon>
        <taxon>Parasitiformes</taxon>
        <taxon>Ixodida</taxon>
        <taxon>Ixodoidea</taxon>
        <taxon>Ixodidae</taxon>
        <taxon>Rhipicephalinae</taxon>
        <taxon>Rhipicephalus</taxon>
        <taxon>Rhipicephalus</taxon>
    </lineage>
</organism>
<keyword evidence="7" id="KW-0812">Transmembrane</keyword>
<comment type="subcellular location">
    <subcellularLocation>
        <location evidence="1">Secreted</location>
    </subcellularLocation>
</comment>
<dbReference type="PRINTS" id="PR00759">
    <property type="entry name" value="BASICPTASE"/>
</dbReference>
<sequence length="192" mass="22076">MPEVNWLRCFLFCIGAMSAVVIIARVHFIAASWWDVWPKCWKRKLVGNCSRKIPSWYYSFWSGRCKGFLYSGCGGNSNRFSSEGECQKLCTRRRKSREVCSLKPKAGVCEGFRPSWYYDAEHDRCRGFIYSGCNGNANRFQSCEKCMKMCSGNTDAKKICEKRTAAFRRNYNLGLQPNRNASLNSLANIFRG</sequence>
<dbReference type="InterPro" id="IPR050098">
    <property type="entry name" value="TFPI/VKTCI-like"/>
</dbReference>
<keyword evidence="2" id="KW-0964">Secreted</keyword>
<evidence type="ECO:0000313" key="9">
    <source>
        <dbReference type="EMBL" id="JAA53845.1"/>
    </source>
</evidence>
<reference evidence="9" key="1">
    <citation type="submission" date="2012-11" db="EMBL/GenBank/DDBJ databases">
        <authorList>
            <person name="Lucero-Rivera Y.E."/>
            <person name="Tovar-Ramirez D."/>
        </authorList>
    </citation>
    <scope>NUCLEOTIDE SEQUENCE</scope>
    <source>
        <tissue evidence="9">Salivary gland</tissue>
    </source>
</reference>
<evidence type="ECO:0000256" key="1">
    <source>
        <dbReference type="ARBA" id="ARBA00004613"/>
    </source>
</evidence>
<protein>
    <submittedName>
        <fullName evidence="9">Putative bilaris</fullName>
    </submittedName>
</protein>
<dbReference type="PROSITE" id="PS50279">
    <property type="entry name" value="BPTI_KUNITZ_2"/>
    <property type="match status" value="2"/>
</dbReference>
<feature type="domain" description="BPTI/Kunitz inhibitor" evidence="8">
    <location>
        <begin position="40"/>
        <end position="90"/>
    </location>
</feature>
<feature type="domain" description="BPTI/Kunitz inhibitor" evidence="8">
    <location>
        <begin position="100"/>
        <end position="150"/>
    </location>
</feature>
<keyword evidence="5" id="KW-0722">Serine protease inhibitor</keyword>
<evidence type="ECO:0000256" key="7">
    <source>
        <dbReference type="SAM" id="Phobius"/>
    </source>
</evidence>
<dbReference type="FunFam" id="4.10.410.10:FF:000020">
    <property type="entry name" value="Collagen, type VI, alpha 3"/>
    <property type="match status" value="1"/>
</dbReference>
<dbReference type="PANTHER" id="PTHR10083">
    <property type="entry name" value="KUNITZ-TYPE PROTEASE INHIBITOR-RELATED"/>
    <property type="match status" value="1"/>
</dbReference>
<dbReference type="Gene3D" id="4.10.410.10">
    <property type="entry name" value="Pancreatic trypsin inhibitor Kunitz domain"/>
    <property type="match status" value="2"/>
</dbReference>
<keyword evidence="7" id="KW-1133">Transmembrane helix</keyword>
<proteinExistence type="evidence at transcript level"/>
<feature type="transmembrane region" description="Helical" evidence="7">
    <location>
        <begin position="6"/>
        <end position="34"/>
    </location>
</feature>
<keyword evidence="3" id="KW-0646">Protease inhibitor</keyword>
<dbReference type="SUPFAM" id="SSF57362">
    <property type="entry name" value="BPTI-like"/>
    <property type="match status" value="2"/>
</dbReference>
<evidence type="ECO:0000256" key="6">
    <source>
        <dbReference type="ARBA" id="ARBA00023157"/>
    </source>
</evidence>
<evidence type="ECO:0000259" key="8">
    <source>
        <dbReference type="PROSITE" id="PS50279"/>
    </source>
</evidence>